<dbReference type="HOGENOM" id="CLU_1139233_0_0_1"/>
<reference evidence="5" key="1">
    <citation type="submission" date="2015-05" db="UniProtKB">
        <authorList>
            <consortium name="EnsemblMetazoa"/>
        </authorList>
    </citation>
    <scope>IDENTIFICATION</scope>
</reference>
<dbReference type="AlphaFoldDB" id="T1HDL6"/>
<dbReference type="SUPFAM" id="SSF50814">
    <property type="entry name" value="Lipocalins"/>
    <property type="match status" value="2"/>
</dbReference>
<evidence type="ECO:0000256" key="4">
    <source>
        <dbReference type="ARBA" id="ARBA00034121"/>
    </source>
</evidence>
<dbReference type="InterPro" id="IPR012674">
    <property type="entry name" value="Calycin"/>
</dbReference>
<dbReference type="EMBL" id="ACPB03022529">
    <property type="status" value="NOT_ANNOTATED_CDS"/>
    <property type="molecule type" value="Genomic_DNA"/>
</dbReference>
<keyword evidence="2" id="KW-0964">Secreted</keyword>
<evidence type="ECO:0008006" key="7">
    <source>
        <dbReference type="Google" id="ProtNLM"/>
    </source>
</evidence>
<dbReference type="Proteomes" id="UP000015103">
    <property type="component" value="Unassembled WGS sequence"/>
</dbReference>
<comment type="similarity">
    <text evidence="4">Belongs to the calycin superfamily. Triabin family.</text>
</comment>
<accession>T1HDL6</accession>
<evidence type="ECO:0000256" key="1">
    <source>
        <dbReference type="ARBA" id="ARBA00004613"/>
    </source>
</evidence>
<sequence>MTTYLAVLLFTSFVTISTFIFRFLTFKYAIDGGPYDDGNDFTKCYDVTPMSDFDSKKFENPKHMYVTHSRYGGRFGICREFYTNKYPNGTIGYNYEFNGNGRKPEEGIKAYTANCTSTDDSKQNGQIRFFCYQKLDWDFDLGNFEVGEYDSDYGYDEEVKEEVAEEKVAEVVTETAEGNAKEYDRKFPLKVSVLSTDYIEYALIHMCAEITHEDNTISFVDNFLVLNVKEDAELPGEVKQKFSEYKWEEYTFDTRAKCKNEEIKT</sequence>
<name>T1HDL6_RHOPR</name>
<dbReference type="Gene3D" id="2.40.128.20">
    <property type="match status" value="1"/>
</dbReference>
<proteinExistence type="inferred from homology"/>
<keyword evidence="6" id="KW-1185">Reference proteome</keyword>
<organism evidence="5 6">
    <name type="scientific">Rhodnius prolixus</name>
    <name type="common">Triatomid bug</name>
    <dbReference type="NCBI Taxonomy" id="13249"/>
    <lineage>
        <taxon>Eukaryota</taxon>
        <taxon>Metazoa</taxon>
        <taxon>Ecdysozoa</taxon>
        <taxon>Arthropoda</taxon>
        <taxon>Hexapoda</taxon>
        <taxon>Insecta</taxon>
        <taxon>Pterygota</taxon>
        <taxon>Neoptera</taxon>
        <taxon>Paraneoptera</taxon>
        <taxon>Hemiptera</taxon>
        <taxon>Heteroptera</taxon>
        <taxon>Panheteroptera</taxon>
        <taxon>Cimicomorpha</taxon>
        <taxon>Reduviidae</taxon>
        <taxon>Triatominae</taxon>
        <taxon>Rhodnius</taxon>
    </lineage>
</organism>
<dbReference type="InterPro" id="IPR005657">
    <property type="entry name" value="Triabi/Procalin"/>
</dbReference>
<evidence type="ECO:0000256" key="3">
    <source>
        <dbReference type="ARBA" id="ARBA00022729"/>
    </source>
</evidence>
<protein>
    <recommendedName>
        <fullName evidence="7">Pallidipin-like lipocalin</fullName>
    </recommendedName>
</protein>
<dbReference type="EMBL" id="ACPB03022530">
    <property type="status" value="NOT_ANNOTATED_CDS"/>
    <property type="molecule type" value="Genomic_DNA"/>
</dbReference>
<dbReference type="EnsemblMetazoa" id="RPRC002137-RA">
    <property type="protein sequence ID" value="RPRC002137-PA"/>
    <property type="gene ID" value="RPRC002137"/>
</dbReference>
<evidence type="ECO:0000256" key="2">
    <source>
        <dbReference type="ARBA" id="ARBA00022525"/>
    </source>
</evidence>
<dbReference type="VEuPathDB" id="VectorBase:RPRC002137"/>
<keyword evidence="3" id="KW-0732">Signal</keyword>
<comment type="subcellular location">
    <subcellularLocation>
        <location evidence="1">Secreted</location>
    </subcellularLocation>
</comment>
<dbReference type="GO" id="GO:0030682">
    <property type="term" value="P:symbiont-mediated perturbation of host defenses"/>
    <property type="evidence" value="ECO:0007669"/>
    <property type="project" value="InterPro"/>
</dbReference>
<evidence type="ECO:0000313" key="5">
    <source>
        <dbReference type="EnsemblMetazoa" id="RPRC002137-PA"/>
    </source>
</evidence>
<dbReference type="Pfam" id="PF03973">
    <property type="entry name" value="Triabin"/>
    <property type="match status" value="2"/>
</dbReference>
<evidence type="ECO:0000313" key="6">
    <source>
        <dbReference type="Proteomes" id="UP000015103"/>
    </source>
</evidence>
<dbReference type="GO" id="GO:0005576">
    <property type="term" value="C:extracellular region"/>
    <property type="evidence" value="ECO:0007669"/>
    <property type="project" value="UniProtKB-SubCell"/>
</dbReference>
<dbReference type="InParanoid" id="T1HDL6"/>